<reference evidence="1 2" key="1">
    <citation type="journal article" date="2023" name="Plants (Basel)">
        <title>Bridging the Gap: Combining Genomics and Transcriptomics Approaches to Understand Stylosanthes scabra, an Orphan Legume from the Brazilian Caatinga.</title>
        <authorList>
            <person name="Ferreira-Neto J.R.C."/>
            <person name="da Silva M.D."/>
            <person name="Binneck E."/>
            <person name="de Melo N.F."/>
            <person name="da Silva R.H."/>
            <person name="de Melo A.L.T.M."/>
            <person name="Pandolfi V."/>
            <person name="Bustamante F.O."/>
            <person name="Brasileiro-Vidal A.C."/>
            <person name="Benko-Iseppon A.M."/>
        </authorList>
    </citation>
    <scope>NUCLEOTIDE SEQUENCE [LARGE SCALE GENOMIC DNA]</scope>
    <source>
        <tissue evidence="1">Leaves</tissue>
    </source>
</reference>
<evidence type="ECO:0000313" key="1">
    <source>
        <dbReference type="EMBL" id="MED6193558.1"/>
    </source>
</evidence>
<dbReference type="Proteomes" id="UP001341840">
    <property type="component" value="Unassembled WGS sequence"/>
</dbReference>
<protein>
    <submittedName>
        <fullName evidence="1">Uncharacterized protein</fullName>
    </submittedName>
</protein>
<keyword evidence="2" id="KW-1185">Reference proteome</keyword>
<evidence type="ECO:0000313" key="2">
    <source>
        <dbReference type="Proteomes" id="UP001341840"/>
    </source>
</evidence>
<organism evidence="1 2">
    <name type="scientific">Stylosanthes scabra</name>
    <dbReference type="NCBI Taxonomy" id="79078"/>
    <lineage>
        <taxon>Eukaryota</taxon>
        <taxon>Viridiplantae</taxon>
        <taxon>Streptophyta</taxon>
        <taxon>Embryophyta</taxon>
        <taxon>Tracheophyta</taxon>
        <taxon>Spermatophyta</taxon>
        <taxon>Magnoliopsida</taxon>
        <taxon>eudicotyledons</taxon>
        <taxon>Gunneridae</taxon>
        <taxon>Pentapetalae</taxon>
        <taxon>rosids</taxon>
        <taxon>fabids</taxon>
        <taxon>Fabales</taxon>
        <taxon>Fabaceae</taxon>
        <taxon>Papilionoideae</taxon>
        <taxon>50 kb inversion clade</taxon>
        <taxon>dalbergioids sensu lato</taxon>
        <taxon>Dalbergieae</taxon>
        <taxon>Pterocarpus clade</taxon>
        <taxon>Stylosanthes</taxon>
    </lineage>
</organism>
<sequence>MGFERVLKWDWWVKQRDQRSWTKERFKELEEASFFIFVDNLLESISKKELFYLFSWSGKARNMRDNKTLEVNASPRNVAEIDIELVNGREIDSAAELVFLECIESE</sequence>
<comment type="caution">
    <text evidence="1">The sequence shown here is derived from an EMBL/GenBank/DDBJ whole genome shotgun (WGS) entry which is preliminary data.</text>
</comment>
<name>A0ABU6X9B2_9FABA</name>
<proteinExistence type="predicted"/>
<accession>A0ABU6X9B2</accession>
<dbReference type="EMBL" id="JASCZI010211515">
    <property type="protein sequence ID" value="MED6193558.1"/>
    <property type="molecule type" value="Genomic_DNA"/>
</dbReference>
<gene>
    <name evidence="1" type="ORF">PIB30_020702</name>
</gene>